<name>A0A1M5RX88_9GAMM</name>
<proteinExistence type="predicted"/>
<dbReference type="Pfam" id="PF13145">
    <property type="entry name" value="Rotamase_2"/>
    <property type="match status" value="1"/>
</dbReference>
<dbReference type="InterPro" id="IPR000297">
    <property type="entry name" value="PPIase_PpiC"/>
</dbReference>
<accession>A0A1M5RX88</accession>
<reference evidence="2 3" key="1">
    <citation type="submission" date="2016-11" db="EMBL/GenBank/DDBJ databases">
        <authorList>
            <person name="Jaros S."/>
            <person name="Januszkiewicz K."/>
            <person name="Wedrychowicz H."/>
        </authorList>
    </citation>
    <scope>NUCLEOTIDE SEQUENCE [LARGE SCALE GENOMIC DNA]</scope>
    <source>
        <strain evidence="2 3">CGMCC 1.7049</strain>
    </source>
</reference>
<sequence length="283" mass="32092">MTRLRRWLSDPLPQFLLLGALLLGVQALWPRTPGATAATRIVVPAAQRLELEQRFREASGRLPDATELDALAQRWIDDEVLVREALALRLHESDPIVRRELQQKLRFLLEDTHPIDEPTEADLQQWLDQHAERYGEPARMSFEQVFISRAQPAGISVEQRLAALNVALLHDAPDLDALSDPLPGGTRWLRQSQADLQRHFGSAFAKVVSEQPIGAWSTPITSALGLHRVRVIERQPWRPASLDTVRRQVLIDCRQARREQANRRALDALRARYDVVYQAGDAS</sequence>
<dbReference type="Proteomes" id="UP000199758">
    <property type="component" value="Unassembled WGS sequence"/>
</dbReference>
<evidence type="ECO:0000259" key="1">
    <source>
        <dbReference type="Pfam" id="PF13145"/>
    </source>
</evidence>
<dbReference type="OrthoDB" id="196786at2"/>
<dbReference type="RefSeq" id="WP_072899310.1">
    <property type="nucleotide sequence ID" value="NZ_FQWZ01000008.1"/>
</dbReference>
<evidence type="ECO:0000313" key="3">
    <source>
        <dbReference type="Proteomes" id="UP000199758"/>
    </source>
</evidence>
<dbReference type="STRING" id="490188.SAMN04488068_3252"/>
<protein>
    <submittedName>
        <fullName evidence="2">PPIC-type PPIASE domain-containing protein</fullName>
    </submittedName>
</protein>
<dbReference type="GO" id="GO:0003755">
    <property type="term" value="F:peptidyl-prolyl cis-trans isomerase activity"/>
    <property type="evidence" value="ECO:0007669"/>
    <property type="project" value="InterPro"/>
</dbReference>
<dbReference type="EMBL" id="FQWZ01000008">
    <property type="protein sequence ID" value="SHH30800.1"/>
    <property type="molecule type" value="Genomic_DNA"/>
</dbReference>
<dbReference type="AlphaFoldDB" id="A0A1M5RX88"/>
<organism evidence="2 3">
    <name type="scientific">Hydrocarboniphaga daqingensis</name>
    <dbReference type="NCBI Taxonomy" id="490188"/>
    <lineage>
        <taxon>Bacteria</taxon>
        <taxon>Pseudomonadati</taxon>
        <taxon>Pseudomonadota</taxon>
        <taxon>Gammaproteobacteria</taxon>
        <taxon>Nevskiales</taxon>
        <taxon>Nevskiaceae</taxon>
        <taxon>Hydrocarboniphaga</taxon>
    </lineage>
</organism>
<feature type="domain" description="PpiC" evidence="1">
    <location>
        <begin position="118"/>
        <end position="246"/>
    </location>
</feature>
<evidence type="ECO:0000313" key="2">
    <source>
        <dbReference type="EMBL" id="SHH30800.1"/>
    </source>
</evidence>
<keyword evidence="3" id="KW-1185">Reference proteome</keyword>
<gene>
    <name evidence="2" type="ORF">SAMN04488068_3252</name>
</gene>